<proteinExistence type="predicted"/>
<evidence type="ECO:0000313" key="2">
    <source>
        <dbReference type="Proteomes" id="UP000076532"/>
    </source>
</evidence>
<name>A0A166QCR1_9AGAM</name>
<dbReference type="Proteomes" id="UP000076532">
    <property type="component" value="Unassembled WGS sequence"/>
</dbReference>
<organism evidence="1 2">
    <name type="scientific">Athelia psychrophila</name>
    <dbReference type="NCBI Taxonomy" id="1759441"/>
    <lineage>
        <taxon>Eukaryota</taxon>
        <taxon>Fungi</taxon>
        <taxon>Dikarya</taxon>
        <taxon>Basidiomycota</taxon>
        <taxon>Agaricomycotina</taxon>
        <taxon>Agaricomycetes</taxon>
        <taxon>Agaricomycetidae</taxon>
        <taxon>Atheliales</taxon>
        <taxon>Atheliaceae</taxon>
        <taxon>Athelia</taxon>
    </lineage>
</organism>
<dbReference type="AlphaFoldDB" id="A0A166QCR1"/>
<reference evidence="1 2" key="1">
    <citation type="journal article" date="2016" name="Mol. Biol. Evol.">
        <title>Comparative Genomics of Early-Diverging Mushroom-Forming Fungi Provides Insights into the Origins of Lignocellulose Decay Capabilities.</title>
        <authorList>
            <person name="Nagy L.G."/>
            <person name="Riley R."/>
            <person name="Tritt A."/>
            <person name="Adam C."/>
            <person name="Daum C."/>
            <person name="Floudas D."/>
            <person name="Sun H."/>
            <person name="Yadav J.S."/>
            <person name="Pangilinan J."/>
            <person name="Larsson K.H."/>
            <person name="Matsuura K."/>
            <person name="Barry K."/>
            <person name="Labutti K."/>
            <person name="Kuo R."/>
            <person name="Ohm R.A."/>
            <person name="Bhattacharya S.S."/>
            <person name="Shirouzu T."/>
            <person name="Yoshinaga Y."/>
            <person name="Martin F.M."/>
            <person name="Grigoriev I.V."/>
            <person name="Hibbett D.S."/>
        </authorList>
    </citation>
    <scope>NUCLEOTIDE SEQUENCE [LARGE SCALE GENOMIC DNA]</scope>
    <source>
        <strain evidence="1 2">CBS 109695</strain>
    </source>
</reference>
<evidence type="ECO:0000313" key="1">
    <source>
        <dbReference type="EMBL" id="KZP27003.1"/>
    </source>
</evidence>
<sequence>MPFPVALPHAQTAFPLNTIRFAPFALPLSPSPLAALAGPLPPFTDMHCIEFGAFKVEVPWFLRWWYPLKAVATVLCTMDLDAFRRLVDSLLHGPTSSGFIHHSSLLTVGLLFREVQLTHRDRDTGASTKVLNTDHYNYLLQQVHTARGKVVGMAEETYPIFPPIEPEKNGFVFD</sequence>
<keyword evidence="2" id="KW-1185">Reference proteome</keyword>
<protein>
    <submittedName>
        <fullName evidence="1">Uncharacterized protein</fullName>
    </submittedName>
</protein>
<gene>
    <name evidence="1" type="ORF">FIBSPDRAFT_948964</name>
</gene>
<dbReference type="EMBL" id="KV417511">
    <property type="protein sequence ID" value="KZP27003.1"/>
    <property type="molecule type" value="Genomic_DNA"/>
</dbReference>
<accession>A0A166QCR1</accession>